<dbReference type="STRING" id="870435.A0A0C3PEA2"/>
<keyword evidence="4" id="KW-1185">Reference proteome</keyword>
<feature type="transmembrane region" description="Helical" evidence="2">
    <location>
        <begin position="12"/>
        <end position="31"/>
    </location>
</feature>
<dbReference type="Proteomes" id="UP000054217">
    <property type="component" value="Unassembled WGS sequence"/>
</dbReference>
<reference evidence="3 4" key="1">
    <citation type="submission" date="2014-04" db="EMBL/GenBank/DDBJ databases">
        <authorList>
            <consortium name="DOE Joint Genome Institute"/>
            <person name="Kuo A."/>
            <person name="Kohler A."/>
            <person name="Costa M.D."/>
            <person name="Nagy L.G."/>
            <person name="Floudas D."/>
            <person name="Copeland A."/>
            <person name="Barry K.W."/>
            <person name="Cichocki N."/>
            <person name="Veneault-Fourrey C."/>
            <person name="LaButti K."/>
            <person name="Lindquist E.A."/>
            <person name="Lipzen A."/>
            <person name="Lundell T."/>
            <person name="Morin E."/>
            <person name="Murat C."/>
            <person name="Sun H."/>
            <person name="Tunlid A."/>
            <person name="Henrissat B."/>
            <person name="Grigoriev I.V."/>
            <person name="Hibbett D.S."/>
            <person name="Martin F."/>
            <person name="Nordberg H.P."/>
            <person name="Cantor M.N."/>
            <person name="Hua S.X."/>
        </authorList>
    </citation>
    <scope>NUCLEOTIDE SEQUENCE [LARGE SCALE GENOMIC DNA]</scope>
    <source>
        <strain evidence="3 4">Marx 270</strain>
    </source>
</reference>
<sequence length="336" mass="36652">MPNAFLVIRTIFFALLLCLNVLLLVFAGWNLSAIANTAPGAPILVIISSSLILLFVTLASIAEAICSQGRPEHVRFECAWTVLMCTVQLASSINVTVNGPPVICHSQWTWSTCASSSLLVPVTWMVALIILTYCLTICITALLHAPSIPDVWRMPISSVPWFNVDAEVPSPTTKAFAKEKAFSRYSNASAESCAITKYITERWGRLTHIESQSESPSKVALSSKGHESIDSARPVWARQKDGRRGVDQPFAKPPPLPALRGVLPPPPPTILAKEVVVPRDTRYVGRSEMKSSNDHSTLTSHAQTLFPKGTANPDLPIPRPHLSHWIPADATKAGYF</sequence>
<dbReference type="OrthoDB" id="3188789at2759"/>
<evidence type="ECO:0000313" key="4">
    <source>
        <dbReference type="Proteomes" id="UP000054217"/>
    </source>
</evidence>
<feature type="transmembrane region" description="Helical" evidence="2">
    <location>
        <begin position="43"/>
        <end position="66"/>
    </location>
</feature>
<keyword evidence="2" id="KW-1133">Transmembrane helix</keyword>
<accession>A0A0C3PEA2</accession>
<gene>
    <name evidence="3" type="ORF">M404DRAFT_999159</name>
</gene>
<evidence type="ECO:0000313" key="3">
    <source>
        <dbReference type="EMBL" id="KIO06521.1"/>
    </source>
</evidence>
<evidence type="ECO:0000256" key="1">
    <source>
        <dbReference type="SAM" id="MobiDB-lite"/>
    </source>
</evidence>
<evidence type="ECO:0000256" key="2">
    <source>
        <dbReference type="SAM" id="Phobius"/>
    </source>
</evidence>
<feature type="transmembrane region" description="Helical" evidence="2">
    <location>
        <begin position="117"/>
        <end position="143"/>
    </location>
</feature>
<organism evidence="3 4">
    <name type="scientific">Pisolithus tinctorius Marx 270</name>
    <dbReference type="NCBI Taxonomy" id="870435"/>
    <lineage>
        <taxon>Eukaryota</taxon>
        <taxon>Fungi</taxon>
        <taxon>Dikarya</taxon>
        <taxon>Basidiomycota</taxon>
        <taxon>Agaricomycotina</taxon>
        <taxon>Agaricomycetes</taxon>
        <taxon>Agaricomycetidae</taxon>
        <taxon>Boletales</taxon>
        <taxon>Sclerodermatineae</taxon>
        <taxon>Pisolithaceae</taxon>
        <taxon>Pisolithus</taxon>
    </lineage>
</organism>
<reference evidence="4" key="2">
    <citation type="submission" date="2015-01" db="EMBL/GenBank/DDBJ databases">
        <title>Evolutionary Origins and Diversification of the Mycorrhizal Mutualists.</title>
        <authorList>
            <consortium name="DOE Joint Genome Institute"/>
            <consortium name="Mycorrhizal Genomics Consortium"/>
            <person name="Kohler A."/>
            <person name="Kuo A."/>
            <person name="Nagy L.G."/>
            <person name="Floudas D."/>
            <person name="Copeland A."/>
            <person name="Barry K.W."/>
            <person name="Cichocki N."/>
            <person name="Veneault-Fourrey C."/>
            <person name="LaButti K."/>
            <person name="Lindquist E.A."/>
            <person name="Lipzen A."/>
            <person name="Lundell T."/>
            <person name="Morin E."/>
            <person name="Murat C."/>
            <person name="Riley R."/>
            <person name="Ohm R."/>
            <person name="Sun H."/>
            <person name="Tunlid A."/>
            <person name="Henrissat B."/>
            <person name="Grigoriev I.V."/>
            <person name="Hibbett D.S."/>
            <person name="Martin F."/>
        </authorList>
    </citation>
    <scope>NUCLEOTIDE SEQUENCE [LARGE SCALE GENOMIC DNA]</scope>
    <source>
        <strain evidence="4">Marx 270</strain>
    </source>
</reference>
<proteinExistence type="predicted"/>
<protein>
    <recommendedName>
        <fullName evidence="5">MARVEL domain-containing protein</fullName>
    </recommendedName>
</protein>
<name>A0A0C3PEA2_PISTI</name>
<dbReference type="InParanoid" id="A0A0C3PEA2"/>
<dbReference type="EMBL" id="KN831963">
    <property type="protein sequence ID" value="KIO06521.1"/>
    <property type="molecule type" value="Genomic_DNA"/>
</dbReference>
<evidence type="ECO:0008006" key="5">
    <source>
        <dbReference type="Google" id="ProtNLM"/>
    </source>
</evidence>
<feature type="transmembrane region" description="Helical" evidence="2">
    <location>
        <begin position="78"/>
        <end position="97"/>
    </location>
</feature>
<feature type="compositionally biased region" description="Pro residues" evidence="1">
    <location>
        <begin position="251"/>
        <end position="265"/>
    </location>
</feature>
<feature type="region of interest" description="Disordered" evidence="1">
    <location>
        <begin position="214"/>
        <end position="265"/>
    </location>
</feature>
<keyword evidence="2" id="KW-0812">Transmembrane</keyword>
<keyword evidence="2" id="KW-0472">Membrane</keyword>
<dbReference type="HOGENOM" id="CLU_051224_1_0_1"/>
<dbReference type="AlphaFoldDB" id="A0A0C3PEA2"/>